<evidence type="ECO:0000259" key="13">
    <source>
        <dbReference type="Pfam" id="PF00689"/>
    </source>
</evidence>
<evidence type="ECO:0000256" key="10">
    <source>
        <dbReference type="ARBA" id="ARBA00023136"/>
    </source>
</evidence>
<evidence type="ECO:0000256" key="5">
    <source>
        <dbReference type="ARBA" id="ARBA00022741"/>
    </source>
</evidence>
<name>A0A292IHP5_9MOLU</name>
<feature type="transmembrane region" description="Helical" evidence="11">
    <location>
        <begin position="649"/>
        <end position="670"/>
    </location>
</feature>
<evidence type="ECO:0000259" key="12">
    <source>
        <dbReference type="Pfam" id="PF00122"/>
    </source>
</evidence>
<dbReference type="SUPFAM" id="SSF81653">
    <property type="entry name" value="Calcium ATPase, transduction domain A"/>
    <property type="match status" value="1"/>
</dbReference>
<dbReference type="SFLD" id="SFLDG00002">
    <property type="entry name" value="C1.7:_P-type_atpase_like"/>
    <property type="match status" value="1"/>
</dbReference>
<sequence>MIILLLIAAIISLLIAFIPTFHTDLGITETERIVERVEPFIIFLIVLINAVFGVIQEAKSEKAVQSLNKMIVTKVKVYRNNDFSVINSESLVPGDIMVLDAGDLITADGIIIESSAFFCMEAVLTGESLPVEKDENFITTRNTIISNRKNYVFSGTTVTKGRAKILVTKTGMNTEIGKIAGLLNDAKNQASRIEKKIAKISRILGITAGFFLVIVFLIYIFYVNNIANIQNTWSNGIKIGISIAIAVIPEGLFAIMTVVFALGIKRMIKCNALIKRMNSVETLGGVSVICSDKTGTLTQNRMQMVKWHDGLQEQTNFENEKHLQIIKAAMLCTDVKDDDGTFVGDPTELALVNIGVASGIAFENLQKTHQRIEEFPFDSTRKLMTTIHSWENGFLVITKGAPSSLFNVANNENLTNFKTQTDMMSKQGLRVLALAFKFLKELPKNISHETIEKDLNLVAIFGIMDPVRSEAKHAIDICKKAHIRPVMITGDYILTASSIASELGILDHDKKVITGDELKQLSEDNFLKEVNNIAVYARVTPEDKIRVVKALQTNGEVVVMTGDGVNDAPALKAADVGVAMGITGTEVAKNAADMVLTDDNFATIVEAIREGRGVIDNLKRIMLTLFTANISGLLSLLFGMLIFSFSPFTAIQILWINLVTESLPAIALGMKRPHRHIMSLKPEMDDNLISVKMVVRIILQSIMFSSIALLMFYLASSSFVNFNYYEMVRLFKQFETATGQDRDFIYNMQTAGSLSAFVVIAVSQSFNAFNTFSRYTIFKYRWHDIKYLVFASLGSLSLILFVILIPKVNEVFNSNVYVFNTTHYDFKDLTINNQKSIDVFNYGWLFAIAFIASMIPTGFIEILKVVNNSRWYANFTKYHPKLTQWI</sequence>
<comment type="similarity">
    <text evidence="2">Belongs to the cation transport ATPase (P-type) (TC 3.A.3) family. Type IIA subfamily.</text>
</comment>
<accession>A0A292IHP5</accession>
<dbReference type="InterPro" id="IPR023298">
    <property type="entry name" value="ATPase_P-typ_TM_dom_sf"/>
</dbReference>
<evidence type="ECO:0000313" key="14">
    <source>
        <dbReference type="EMBL" id="CDN40203.1"/>
    </source>
</evidence>
<dbReference type="PROSITE" id="PS00154">
    <property type="entry name" value="ATPASE_E1_E2"/>
    <property type="match status" value="1"/>
</dbReference>
<evidence type="ECO:0000256" key="7">
    <source>
        <dbReference type="ARBA" id="ARBA00022842"/>
    </source>
</evidence>
<dbReference type="Pfam" id="PF08282">
    <property type="entry name" value="Hydrolase_3"/>
    <property type="match status" value="1"/>
</dbReference>
<evidence type="ECO:0000256" key="8">
    <source>
        <dbReference type="ARBA" id="ARBA00022967"/>
    </source>
</evidence>
<dbReference type="InterPro" id="IPR008250">
    <property type="entry name" value="ATPase_P-typ_transduc_dom_A_sf"/>
</dbReference>
<dbReference type="Gene3D" id="1.20.1110.10">
    <property type="entry name" value="Calcium-transporting ATPase, transmembrane domain"/>
    <property type="match status" value="1"/>
</dbReference>
<dbReference type="KEGG" id="mamp:MAMA39_00780"/>
<keyword evidence="9 11" id="KW-1133">Transmembrane helix</keyword>
<dbReference type="NCBIfam" id="TIGR01494">
    <property type="entry name" value="ATPase_P-type"/>
    <property type="match status" value="2"/>
</dbReference>
<dbReference type="InterPro" id="IPR023299">
    <property type="entry name" value="ATPase_P-typ_cyto_dom_N"/>
</dbReference>
<dbReference type="Pfam" id="PF00689">
    <property type="entry name" value="Cation_ATPase_C"/>
    <property type="match status" value="1"/>
</dbReference>
<feature type="transmembrane region" description="Helical" evidence="11">
    <location>
        <begin position="744"/>
        <end position="766"/>
    </location>
</feature>
<feature type="transmembrane region" description="Helical" evidence="11">
    <location>
        <begin position="702"/>
        <end position="724"/>
    </location>
</feature>
<dbReference type="InterPro" id="IPR006068">
    <property type="entry name" value="ATPase_P-typ_cation-transptr_C"/>
</dbReference>
<keyword evidence="7" id="KW-0460">Magnesium</keyword>
<organism evidence="14 15">
    <name type="scientific">Mycoplasma amphoriforme A39</name>
    <dbReference type="NCBI Taxonomy" id="572419"/>
    <lineage>
        <taxon>Bacteria</taxon>
        <taxon>Bacillati</taxon>
        <taxon>Mycoplasmatota</taxon>
        <taxon>Mollicutes</taxon>
        <taxon>Mycoplasmataceae</taxon>
        <taxon>Mycoplasma</taxon>
    </lineage>
</organism>
<dbReference type="Proteomes" id="UP000261764">
    <property type="component" value="Chromosome I"/>
</dbReference>
<dbReference type="GO" id="GO:0016887">
    <property type="term" value="F:ATP hydrolysis activity"/>
    <property type="evidence" value="ECO:0007669"/>
    <property type="project" value="InterPro"/>
</dbReference>
<dbReference type="GO" id="GO:0005886">
    <property type="term" value="C:plasma membrane"/>
    <property type="evidence" value="ECO:0007669"/>
    <property type="project" value="TreeGrafter"/>
</dbReference>
<feature type="domain" description="Cation-transporting P-type ATPase C-terminal" evidence="13">
    <location>
        <begin position="645"/>
        <end position="865"/>
    </location>
</feature>
<evidence type="ECO:0000256" key="9">
    <source>
        <dbReference type="ARBA" id="ARBA00022989"/>
    </source>
</evidence>
<feature type="transmembrane region" description="Helical" evidence="11">
    <location>
        <begin position="203"/>
        <end position="222"/>
    </location>
</feature>
<evidence type="ECO:0000256" key="11">
    <source>
        <dbReference type="SAM" id="Phobius"/>
    </source>
</evidence>
<evidence type="ECO:0000256" key="3">
    <source>
        <dbReference type="ARBA" id="ARBA00022692"/>
    </source>
</evidence>
<dbReference type="GO" id="GO:0005388">
    <property type="term" value="F:P-type calcium transporter activity"/>
    <property type="evidence" value="ECO:0007669"/>
    <property type="project" value="TreeGrafter"/>
</dbReference>
<dbReference type="InterPro" id="IPR018303">
    <property type="entry name" value="ATPase_P-typ_P_site"/>
</dbReference>
<dbReference type="GO" id="GO:0046872">
    <property type="term" value="F:metal ion binding"/>
    <property type="evidence" value="ECO:0007669"/>
    <property type="project" value="UniProtKB-KW"/>
</dbReference>
<dbReference type="InterPro" id="IPR059000">
    <property type="entry name" value="ATPase_P-type_domA"/>
</dbReference>
<feature type="transmembrane region" description="Helical" evidence="11">
    <location>
        <begin position="787"/>
        <end position="805"/>
    </location>
</feature>
<feature type="domain" description="P-type ATPase A" evidence="12">
    <location>
        <begin position="70"/>
        <end position="183"/>
    </location>
</feature>
<feature type="transmembrane region" description="Helical" evidence="11">
    <location>
        <begin position="842"/>
        <end position="863"/>
    </location>
</feature>
<comment type="subcellular location">
    <subcellularLocation>
        <location evidence="1">Membrane</location>
        <topology evidence="1">Multi-pass membrane protein</topology>
    </subcellularLocation>
</comment>
<dbReference type="InterPro" id="IPR001757">
    <property type="entry name" value="P_typ_ATPase"/>
</dbReference>
<dbReference type="PRINTS" id="PR00119">
    <property type="entry name" value="CATATPASE"/>
</dbReference>
<dbReference type="InterPro" id="IPR023214">
    <property type="entry name" value="HAD_sf"/>
</dbReference>
<dbReference type="PANTHER" id="PTHR24093:SF506">
    <property type="entry name" value="CATION-TRANSPORTING ATPASE PMA1"/>
    <property type="match status" value="1"/>
</dbReference>
<keyword evidence="3 11" id="KW-0812">Transmembrane</keyword>
<evidence type="ECO:0000256" key="1">
    <source>
        <dbReference type="ARBA" id="ARBA00004141"/>
    </source>
</evidence>
<dbReference type="FunFam" id="3.40.50.1000:FF:000028">
    <property type="entry name" value="Calcium-transporting P-type ATPase, putative"/>
    <property type="match status" value="1"/>
</dbReference>
<dbReference type="SUPFAM" id="SSF56784">
    <property type="entry name" value="HAD-like"/>
    <property type="match status" value="1"/>
</dbReference>
<dbReference type="AlphaFoldDB" id="A0A292IHP5"/>
<evidence type="ECO:0000313" key="15">
    <source>
        <dbReference type="Proteomes" id="UP000261764"/>
    </source>
</evidence>
<feature type="transmembrane region" description="Helical" evidence="11">
    <location>
        <begin position="242"/>
        <end position="264"/>
    </location>
</feature>
<proteinExistence type="inferred from homology"/>
<dbReference type="EMBL" id="HG937516">
    <property type="protein sequence ID" value="CDN40203.1"/>
    <property type="molecule type" value="Genomic_DNA"/>
</dbReference>
<feature type="transmembrane region" description="Helical" evidence="11">
    <location>
        <begin position="39"/>
        <end position="55"/>
    </location>
</feature>
<keyword evidence="15" id="KW-1185">Reference proteome</keyword>
<dbReference type="Pfam" id="PF00122">
    <property type="entry name" value="E1-E2_ATPase"/>
    <property type="match status" value="1"/>
</dbReference>
<dbReference type="InterPro" id="IPR036412">
    <property type="entry name" value="HAD-like_sf"/>
</dbReference>
<evidence type="ECO:0000256" key="6">
    <source>
        <dbReference type="ARBA" id="ARBA00022840"/>
    </source>
</evidence>
<dbReference type="SFLD" id="SFLDF00027">
    <property type="entry name" value="p-type_atpase"/>
    <property type="match status" value="1"/>
</dbReference>
<dbReference type="Gene3D" id="3.40.50.1000">
    <property type="entry name" value="HAD superfamily/HAD-like"/>
    <property type="match status" value="1"/>
</dbReference>
<reference evidence="14 15" key="1">
    <citation type="journal article" date="2015" name="Clin. Infect. Dis.">
        <title>Genomic Investigations unmask Mycoplasma amphoriforme, a new respiratory pathogen.</title>
        <authorList>
            <person name="Gillespie S.H."/>
            <person name="Ling C.L."/>
            <person name="Oravcova K."/>
            <person name="Pinheiro M."/>
            <person name="Wells L."/>
            <person name="Bryant J.M."/>
            <person name="McHugh T.D."/>
            <person name="Bebear C."/>
            <person name="Webster D."/>
            <person name="Harris S.R."/>
            <person name="Seth-Smith H.M."/>
            <person name="Thomson N.R."/>
        </authorList>
    </citation>
    <scope>NUCLEOTIDE SEQUENCE [LARGE SCALE GENOMIC DNA]</scope>
    <source>
        <strain evidence="14 15">A39</strain>
    </source>
</reference>
<dbReference type="GO" id="GO:0005524">
    <property type="term" value="F:ATP binding"/>
    <property type="evidence" value="ECO:0007669"/>
    <property type="project" value="UniProtKB-KW"/>
</dbReference>
<protein>
    <submittedName>
        <fullName evidence="14">Uncharacterized protein</fullName>
    </submittedName>
</protein>
<dbReference type="Gene3D" id="3.40.1110.10">
    <property type="entry name" value="Calcium-transporting ATPase, cytoplasmic domain N"/>
    <property type="match status" value="1"/>
</dbReference>
<dbReference type="PANTHER" id="PTHR24093">
    <property type="entry name" value="CATION TRANSPORTING ATPASE"/>
    <property type="match status" value="1"/>
</dbReference>
<dbReference type="SFLD" id="SFLDS00003">
    <property type="entry name" value="Haloacid_Dehalogenase"/>
    <property type="match status" value="1"/>
</dbReference>
<dbReference type="FunFam" id="3.40.50.1000:FF:000001">
    <property type="entry name" value="Phospholipid-transporting ATPase IC"/>
    <property type="match status" value="1"/>
</dbReference>
<dbReference type="InterPro" id="IPR044492">
    <property type="entry name" value="P_typ_ATPase_HD_dom"/>
</dbReference>
<keyword evidence="4" id="KW-0479">Metal-binding</keyword>
<dbReference type="Pfam" id="PF13246">
    <property type="entry name" value="Cation_ATPase"/>
    <property type="match status" value="1"/>
</dbReference>
<feature type="transmembrane region" description="Helical" evidence="11">
    <location>
        <begin position="621"/>
        <end position="643"/>
    </location>
</feature>
<keyword evidence="6" id="KW-0067">ATP-binding</keyword>
<evidence type="ECO:0000256" key="4">
    <source>
        <dbReference type="ARBA" id="ARBA00022723"/>
    </source>
</evidence>
<keyword evidence="8" id="KW-1278">Translocase</keyword>
<gene>
    <name evidence="14" type="ORF">MAMA39_00780</name>
</gene>
<dbReference type="PRINTS" id="PR00120">
    <property type="entry name" value="HATPASE"/>
</dbReference>
<dbReference type="Gene3D" id="2.70.150.10">
    <property type="entry name" value="Calcium-transporting ATPase, cytoplasmic transduction domain A"/>
    <property type="match status" value="1"/>
</dbReference>
<dbReference type="SUPFAM" id="SSF81665">
    <property type="entry name" value="Calcium ATPase, transmembrane domain M"/>
    <property type="match status" value="1"/>
</dbReference>
<keyword evidence="10 11" id="KW-0472">Membrane</keyword>
<keyword evidence="5" id="KW-0547">Nucleotide-binding</keyword>
<evidence type="ECO:0000256" key="2">
    <source>
        <dbReference type="ARBA" id="ARBA00005675"/>
    </source>
</evidence>